<dbReference type="EMBL" id="BAAATD010000007">
    <property type="protein sequence ID" value="GAA2612960.1"/>
    <property type="molecule type" value="Genomic_DNA"/>
</dbReference>
<keyword evidence="2" id="KW-1185">Reference proteome</keyword>
<dbReference type="RefSeq" id="WP_344545300.1">
    <property type="nucleotide sequence ID" value="NZ_BAAATD010000007.1"/>
</dbReference>
<protein>
    <recommendedName>
        <fullName evidence="3">Transcriptional regulator</fullName>
    </recommendedName>
</protein>
<accession>A0ABP6CEP3</accession>
<name>A0ABP6CEP3_9ACTN</name>
<reference evidence="2" key="1">
    <citation type="journal article" date="2019" name="Int. J. Syst. Evol. Microbiol.">
        <title>The Global Catalogue of Microorganisms (GCM) 10K type strain sequencing project: providing services to taxonomists for standard genome sequencing and annotation.</title>
        <authorList>
            <consortium name="The Broad Institute Genomics Platform"/>
            <consortium name="The Broad Institute Genome Sequencing Center for Infectious Disease"/>
            <person name="Wu L."/>
            <person name="Ma J."/>
        </authorList>
    </citation>
    <scope>NUCLEOTIDE SEQUENCE [LARGE SCALE GENOMIC DNA]</scope>
    <source>
        <strain evidence="2">JCM 6833</strain>
    </source>
</reference>
<evidence type="ECO:0008006" key="3">
    <source>
        <dbReference type="Google" id="ProtNLM"/>
    </source>
</evidence>
<dbReference type="Proteomes" id="UP001501509">
    <property type="component" value="Unassembled WGS sequence"/>
</dbReference>
<comment type="caution">
    <text evidence="1">The sequence shown here is derived from an EMBL/GenBank/DDBJ whole genome shotgun (WGS) entry which is preliminary data.</text>
</comment>
<gene>
    <name evidence="1" type="ORF">GCM10010411_54690</name>
</gene>
<dbReference type="SUPFAM" id="SSF48613">
    <property type="entry name" value="Heme oxygenase-like"/>
    <property type="match status" value="1"/>
</dbReference>
<evidence type="ECO:0000313" key="1">
    <source>
        <dbReference type="EMBL" id="GAA2612960.1"/>
    </source>
</evidence>
<proteinExistence type="predicted"/>
<organism evidence="1 2">
    <name type="scientific">Actinomadura fulvescens</name>
    <dbReference type="NCBI Taxonomy" id="46160"/>
    <lineage>
        <taxon>Bacteria</taxon>
        <taxon>Bacillati</taxon>
        <taxon>Actinomycetota</taxon>
        <taxon>Actinomycetes</taxon>
        <taxon>Streptosporangiales</taxon>
        <taxon>Thermomonosporaceae</taxon>
        <taxon>Actinomadura</taxon>
    </lineage>
</organism>
<evidence type="ECO:0000313" key="2">
    <source>
        <dbReference type="Proteomes" id="UP001501509"/>
    </source>
</evidence>
<sequence>MTEDVRHLRAAALAEDLVTLRAESPVGNDLLSLAGEGRLTMEHLRRLVGIELQCHVSELAAYGTIISRFPHHPTTGLYLDLGRLVYEAHFKLRECATVMGIPEERIYRWPSGPSAHAFSGLISWLALHGGQADNALAMYADMTTYFPDCVKLLDRLGGTDLKMPDEFVDYYRGEAPDEMIQKALDVVEFGLAQGEAPAIALERARLTDEHIGRFWQAAADD</sequence>
<dbReference type="InterPro" id="IPR016084">
    <property type="entry name" value="Haem_Oase-like_multi-hlx"/>
</dbReference>